<evidence type="ECO:0000313" key="8">
    <source>
        <dbReference type="EMBL" id="MFB9759694.1"/>
    </source>
</evidence>
<keyword evidence="2" id="KW-0805">Transcription regulation</keyword>
<reference evidence="8 9" key="1">
    <citation type="submission" date="2024-09" db="EMBL/GenBank/DDBJ databases">
        <authorList>
            <person name="Sun Q."/>
            <person name="Mori K."/>
        </authorList>
    </citation>
    <scope>NUCLEOTIDE SEQUENCE [LARGE SCALE GENOMIC DNA]</scope>
    <source>
        <strain evidence="8 9">JCM 11201</strain>
    </source>
</reference>
<comment type="similarity">
    <text evidence="1">Belongs to the CdaR family.</text>
</comment>
<dbReference type="Pfam" id="PF06018">
    <property type="entry name" value="CodY"/>
    <property type="match status" value="1"/>
</dbReference>
<evidence type="ECO:0000259" key="5">
    <source>
        <dbReference type="Pfam" id="PF06018"/>
    </source>
</evidence>
<dbReference type="InterPro" id="IPR010312">
    <property type="entry name" value="Transc_reg_CodY_N"/>
</dbReference>
<dbReference type="PANTHER" id="PTHR33744">
    <property type="entry name" value="CARBOHYDRATE DIACID REGULATOR"/>
    <property type="match status" value="1"/>
</dbReference>
<dbReference type="Proteomes" id="UP001589609">
    <property type="component" value="Unassembled WGS sequence"/>
</dbReference>
<dbReference type="InterPro" id="IPR025736">
    <property type="entry name" value="PucR_C-HTH_dom"/>
</dbReference>
<dbReference type="Pfam" id="PF13556">
    <property type="entry name" value="HTH_30"/>
    <property type="match status" value="1"/>
</dbReference>
<name>A0ABV5WGF3_9BACI</name>
<keyword evidence="3" id="KW-0238">DNA-binding</keyword>
<dbReference type="EMBL" id="JBHMAF010000086">
    <property type="protein sequence ID" value="MFB9759694.1"/>
    <property type="molecule type" value="Genomic_DNA"/>
</dbReference>
<dbReference type="InterPro" id="IPR051448">
    <property type="entry name" value="CdaR-like_regulators"/>
</dbReference>
<dbReference type="Gene3D" id="1.10.10.2840">
    <property type="entry name" value="PucR C-terminal helix-turn-helix domain"/>
    <property type="match status" value="1"/>
</dbReference>
<dbReference type="InterPro" id="IPR041522">
    <property type="entry name" value="CdaR_GGDEF"/>
</dbReference>
<gene>
    <name evidence="8" type="ORF">ACFFMS_14885</name>
</gene>
<dbReference type="RefSeq" id="WP_379950082.1">
    <property type="nucleotide sequence ID" value="NZ_JBHMAF010000086.1"/>
</dbReference>
<dbReference type="InterPro" id="IPR042070">
    <property type="entry name" value="PucR_C-HTH_sf"/>
</dbReference>
<evidence type="ECO:0000256" key="3">
    <source>
        <dbReference type="ARBA" id="ARBA00023125"/>
    </source>
</evidence>
<evidence type="ECO:0000256" key="1">
    <source>
        <dbReference type="ARBA" id="ARBA00006754"/>
    </source>
</evidence>
<protein>
    <submittedName>
        <fullName evidence="8">Helix-turn-helix domain-containing protein</fullName>
    </submittedName>
</protein>
<keyword evidence="4" id="KW-0804">Transcription</keyword>
<comment type="caution">
    <text evidence="8">The sequence shown here is derived from an EMBL/GenBank/DDBJ whole genome shotgun (WGS) entry which is preliminary data.</text>
</comment>
<feature type="domain" description="PucR C-terminal helix-turn-helix" evidence="6">
    <location>
        <begin position="341"/>
        <end position="398"/>
    </location>
</feature>
<dbReference type="Gene3D" id="3.30.450.40">
    <property type="match status" value="1"/>
</dbReference>
<proteinExistence type="inferred from homology"/>
<accession>A0ABV5WGF3</accession>
<organism evidence="8 9">
    <name type="scientific">Ectobacillus funiculus</name>
    <dbReference type="NCBI Taxonomy" id="137993"/>
    <lineage>
        <taxon>Bacteria</taxon>
        <taxon>Bacillati</taxon>
        <taxon>Bacillota</taxon>
        <taxon>Bacilli</taxon>
        <taxon>Bacillales</taxon>
        <taxon>Bacillaceae</taxon>
        <taxon>Ectobacillus</taxon>
    </lineage>
</organism>
<dbReference type="InterPro" id="IPR029016">
    <property type="entry name" value="GAF-like_dom_sf"/>
</dbReference>
<sequence>MGKNPFKTAFDSLEEFAELISEVLACPITIEDANHRLLAYSTHDERTDPARIATIIGRRVPEKVINSLWKEGIIPALLESDEAIRVKSLDGIGLGDRIAISIRNKGDVLGFIWALEVDKEFTDNDFLLLKEAATAVKSKLLQLQARKNKKEERSQEFFWKLLTGHMQKRDEITDHLQLLQIKQASSFVLAVFQFQHEITREEEKQMMYLLQTSQQVQVMLHTVDGERLVLLLSAMEHQEMSRFVEEFVCKLEKRFHISGIQPAFGNIYDNYAKIEKAYKEALNVLTIKKKFPIETAALHSYGDMGIYQLIDLLLENRKGTDHRNQALKKLHDYDQKHNSNLVETLDVFLNKDSNVNDAAKALTVHPNTLAYRLKRISEIGGIHFKDPNQKLMLYLDLKLEKFL</sequence>
<evidence type="ECO:0000313" key="9">
    <source>
        <dbReference type="Proteomes" id="UP001589609"/>
    </source>
</evidence>
<evidence type="ECO:0000259" key="6">
    <source>
        <dbReference type="Pfam" id="PF13556"/>
    </source>
</evidence>
<dbReference type="PANTHER" id="PTHR33744:SF1">
    <property type="entry name" value="DNA-BINDING TRANSCRIPTIONAL ACTIVATOR ADER"/>
    <property type="match status" value="1"/>
</dbReference>
<dbReference type="Pfam" id="PF17853">
    <property type="entry name" value="GGDEF_2"/>
    <property type="match status" value="1"/>
</dbReference>
<feature type="domain" description="Global transcriptional regulator CodY N-terminal" evidence="5">
    <location>
        <begin position="14"/>
        <end position="155"/>
    </location>
</feature>
<evidence type="ECO:0000256" key="2">
    <source>
        <dbReference type="ARBA" id="ARBA00023015"/>
    </source>
</evidence>
<feature type="domain" description="CdaR GGDEF-like" evidence="7">
    <location>
        <begin position="168"/>
        <end position="286"/>
    </location>
</feature>
<evidence type="ECO:0000256" key="4">
    <source>
        <dbReference type="ARBA" id="ARBA00023163"/>
    </source>
</evidence>
<keyword evidence="9" id="KW-1185">Reference proteome</keyword>
<evidence type="ECO:0000259" key="7">
    <source>
        <dbReference type="Pfam" id="PF17853"/>
    </source>
</evidence>